<evidence type="ECO:0000259" key="1">
    <source>
        <dbReference type="Pfam" id="PF11860"/>
    </source>
</evidence>
<dbReference type="RefSeq" id="WP_325848726.1">
    <property type="nucleotide sequence ID" value="NZ_JALLMC010000005.1"/>
</dbReference>
<name>A0ABU6E7F2_9ENTR</name>
<dbReference type="EMBL" id="JALLMC010000005">
    <property type="protein sequence ID" value="MEB6411112.1"/>
    <property type="molecule type" value="Genomic_DNA"/>
</dbReference>
<organism evidence="2 3">
    <name type="scientific">Enterobacter vonholyi</name>
    <dbReference type="NCBI Taxonomy" id="2797505"/>
    <lineage>
        <taxon>Bacteria</taxon>
        <taxon>Pseudomonadati</taxon>
        <taxon>Pseudomonadota</taxon>
        <taxon>Gammaproteobacteria</taxon>
        <taxon>Enterobacterales</taxon>
        <taxon>Enterobacteriaceae</taxon>
        <taxon>Enterobacter</taxon>
    </lineage>
</organism>
<dbReference type="Proteomes" id="UP001306510">
    <property type="component" value="Unassembled WGS sequence"/>
</dbReference>
<evidence type="ECO:0000313" key="3">
    <source>
        <dbReference type="Proteomes" id="UP001306510"/>
    </source>
</evidence>
<evidence type="ECO:0000313" key="2">
    <source>
        <dbReference type="EMBL" id="MEB6411112.1"/>
    </source>
</evidence>
<reference evidence="2 3" key="1">
    <citation type="submission" date="2022-04" db="EMBL/GenBank/DDBJ databases">
        <title>Whole genome surviellance of AMR bacteria from Assam, India: One Health Study.</title>
        <authorList>
            <person name="Mendem S.K."/>
            <person name="Rakshit O."/>
            <person name="Murugesan D."/>
            <person name="Shome R."/>
            <person name="Raisen C."/>
            <person name="Holmes M.A."/>
            <person name="Saikia K."/>
            <person name="Shome B.R."/>
        </authorList>
    </citation>
    <scope>NUCLEOTIDE SEQUENCE [LARGE SCALE GENOMIC DNA]</scope>
    <source>
        <strain evidence="2 3">MGG-11lp</strain>
    </source>
</reference>
<protein>
    <submittedName>
        <fullName evidence="2">N-acetylmuramidase family protein</fullName>
    </submittedName>
</protein>
<accession>A0ABU6E7F2</accession>
<sequence>MAYQCLLDVSSLMLSITRCGFPLTVYFFIYEYSEMDNSLRRLSPLLKSAVGTPGKAGNFQRDVIIVQYLFNLIKPIIQYDIPEDGIISPTLIRTISQFQSIHLRFQHPDGVIEPEGKTFRGLVAAAMKYPLASQQSSFTSSFFRQPSANENSVRQLVNDYLRKERYNVADETLERSKLMAPGIDGAVSLTEQDFTEAWENLNRRVELNIIKAFSIVESGGRSGFNALNLPIIAYEGHIFRKYTKRKYDQTHPFLSYKYVKKAGPEWQKNNIDQLSAWNTLAKAYALDAEAAIKSCSWGMFQIMGFNYESCGYKDLGTFLKDMKSNAGKQLNAFLHLCNKNSSLLSAMVNKDFYNMAFNYNGSDFGDYDVKIRRTYESLEKGRR</sequence>
<keyword evidence="3" id="KW-1185">Reference proteome</keyword>
<proteinExistence type="predicted"/>
<gene>
    <name evidence="2" type="ORF">MXM28_15600</name>
</gene>
<dbReference type="Pfam" id="PF11860">
    <property type="entry name" value="Muramidase"/>
    <property type="match status" value="1"/>
</dbReference>
<dbReference type="InterPro" id="IPR024408">
    <property type="entry name" value="Muramidase"/>
</dbReference>
<feature type="domain" description="N-acetylmuramidase" evidence="1">
    <location>
        <begin position="207"/>
        <end position="378"/>
    </location>
</feature>
<comment type="caution">
    <text evidence="2">The sequence shown here is derived from an EMBL/GenBank/DDBJ whole genome shotgun (WGS) entry which is preliminary data.</text>
</comment>